<evidence type="ECO:0000256" key="3">
    <source>
        <dbReference type="ARBA" id="ARBA00022829"/>
    </source>
</evidence>
<comment type="caution">
    <text evidence="9">The sequence shown here is derived from an EMBL/GenBank/DDBJ whole genome shotgun (WGS) entry which is preliminary data.</text>
</comment>
<evidence type="ECO:0000256" key="4">
    <source>
        <dbReference type="ARBA" id="ARBA00022840"/>
    </source>
</evidence>
<dbReference type="InterPro" id="IPR041027">
    <property type="entry name" value="FtsK_alpha"/>
</dbReference>
<dbReference type="InterPro" id="IPR018541">
    <property type="entry name" value="Ftsk_gamma"/>
</dbReference>
<feature type="compositionally biased region" description="Basic and acidic residues" evidence="7">
    <location>
        <begin position="61"/>
        <end position="79"/>
    </location>
</feature>
<accession>A0ABS4GXR9</accession>
<dbReference type="SMART" id="SM00382">
    <property type="entry name" value="AAA"/>
    <property type="match status" value="1"/>
</dbReference>
<dbReference type="InterPro" id="IPR002543">
    <property type="entry name" value="FtsK_dom"/>
</dbReference>
<dbReference type="Gene3D" id="1.10.10.10">
    <property type="entry name" value="Winged helix-like DNA-binding domain superfamily/Winged helix DNA-binding domain"/>
    <property type="match status" value="1"/>
</dbReference>
<dbReference type="Proteomes" id="UP001519343">
    <property type="component" value="Unassembled WGS sequence"/>
</dbReference>
<dbReference type="InterPro" id="IPR036388">
    <property type="entry name" value="WH-like_DNA-bd_sf"/>
</dbReference>
<evidence type="ECO:0000256" key="5">
    <source>
        <dbReference type="ARBA" id="ARBA00023125"/>
    </source>
</evidence>
<gene>
    <name evidence="9" type="ORF">J2Z37_005091</name>
</gene>
<dbReference type="InterPro" id="IPR036390">
    <property type="entry name" value="WH_DNA-bd_sf"/>
</dbReference>
<feature type="region of interest" description="Disordered" evidence="7">
    <location>
        <begin position="44"/>
        <end position="206"/>
    </location>
</feature>
<reference evidence="9 10" key="1">
    <citation type="submission" date="2021-03" db="EMBL/GenBank/DDBJ databases">
        <title>Genomic Encyclopedia of Type Strains, Phase IV (KMG-IV): sequencing the most valuable type-strain genomes for metagenomic binning, comparative biology and taxonomic classification.</title>
        <authorList>
            <person name="Goeker M."/>
        </authorList>
    </citation>
    <scope>NUCLEOTIDE SEQUENCE [LARGE SCALE GENOMIC DNA]</scope>
    <source>
        <strain evidence="9 10">DSM 24738</strain>
    </source>
</reference>
<dbReference type="SUPFAM" id="SSF52540">
    <property type="entry name" value="P-loop containing nucleoside triphosphate hydrolases"/>
    <property type="match status" value="1"/>
</dbReference>
<feature type="binding site" evidence="6">
    <location>
        <begin position="462"/>
        <end position="469"/>
    </location>
    <ligand>
        <name>ATP</name>
        <dbReference type="ChEBI" id="CHEBI:30616"/>
    </ligand>
</feature>
<dbReference type="InterPro" id="IPR003593">
    <property type="entry name" value="AAA+_ATPase"/>
</dbReference>
<dbReference type="InterPro" id="IPR050206">
    <property type="entry name" value="FtsK/SpoIIIE/SftA"/>
</dbReference>
<evidence type="ECO:0000259" key="8">
    <source>
        <dbReference type="PROSITE" id="PS50901"/>
    </source>
</evidence>
<keyword evidence="5" id="KW-0238">DNA-binding</keyword>
<sequence>MKDVFRKLAEWLGIEKDASSTIEEKVNNDEHPIHPDVHVRTRTVYPKGAKGGGEFRFPVIPDERISKERPPRSNQDPKLKRSTHNLYKPMEAPRAPVEHIKPNSTEATSRKKFQPSEIISPVYGRMSFADPPKEKPTSNMDLHTNEETDDAKWKSISPPEVKVTIDNPSDGEDITSQSRLVREYQNKPAFVPSQPDDSQIDQSFPDVSHLDQSQLNELDKPYVLHPDQSNRDHSRKDDPVNSHDQPLSSNVIAFPKRSVPVETKDEDKIGNTNNESKQEEPEHSPTTDANVGSKTAISWEKQDDTYSELYQFPSANLLQMEPQSTSVDDNYIYEQIDKLTLALENFNVKAEVIGVVKGPTVTRYELQPAPGVKVNKFTNLIDDIKLALAAKDIRMEAPIPGRSAIGIEVPNEVSTPVFIRSILESDEFREKSSSLSVALGRDISGAPVIGDLKKMPHGLIAGATGSGKSVCINSIIVSLMYKAKPSDVRMILIDPKVVELAPYNHIPHLLTPVVTDPKQATAALKWAVVEMDKRYEKFAESGARDIERYNSMMEHEGNEKLPYIVIVIDELADLMMVSPHDVEEAICRIAQKARACGIHLLVATQRPSVDVITGLIKANIPSRIAFSVSSQADSRTILDMGGAERLLGKGDMLYYPSGQAKPVRLQGNFVSDDEIEQVVEHVKKQQKTVYLFDKEELNRVTSASSSEQDDELFEEALLFTIEQGQASASSLQRRFRIGYNRAARLIDLMEAEGYVSGQSGSKPREVLITMDDYYNLFG</sequence>
<evidence type="ECO:0000256" key="6">
    <source>
        <dbReference type="PROSITE-ProRule" id="PRU00289"/>
    </source>
</evidence>
<organism evidence="9 10">
    <name type="scientific">Ammoniphilus resinae</name>
    <dbReference type="NCBI Taxonomy" id="861532"/>
    <lineage>
        <taxon>Bacteria</taxon>
        <taxon>Bacillati</taxon>
        <taxon>Bacillota</taxon>
        <taxon>Bacilli</taxon>
        <taxon>Bacillales</taxon>
        <taxon>Paenibacillaceae</taxon>
        <taxon>Aneurinibacillus group</taxon>
        <taxon>Ammoniphilus</taxon>
    </lineage>
</organism>
<comment type="similarity">
    <text evidence="1">Belongs to the FtsK/SpoIIIE/SftA family.</text>
</comment>
<keyword evidence="2 6" id="KW-0547">Nucleotide-binding</keyword>
<dbReference type="InterPro" id="IPR027417">
    <property type="entry name" value="P-loop_NTPase"/>
</dbReference>
<dbReference type="Pfam" id="PF17854">
    <property type="entry name" value="FtsK_alpha"/>
    <property type="match status" value="1"/>
</dbReference>
<dbReference type="PANTHER" id="PTHR22683">
    <property type="entry name" value="SPORULATION PROTEIN RELATED"/>
    <property type="match status" value="1"/>
</dbReference>
<proteinExistence type="inferred from homology"/>
<feature type="region of interest" description="Disordered" evidence="7">
    <location>
        <begin position="221"/>
        <end position="293"/>
    </location>
</feature>
<keyword evidence="4 6" id="KW-0067">ATP-binding</keyword>
<keyword evidence="10" id="KW-1185">Reference proteome</keyword>
<dbReference type="Gene3D" id="3.40.50.300">
    <property type="entry name" value="P-loop containing nucleotide triphosphate hydrolases"/>
    <property type="match status" value="1"/>
</dbReference>
<evidence type="ECO:0000313" key="9">
    <source>
        <dbReference type="EMBL" id="MBP1935071.1"/>
    </source>
</evidence>
<protein>
    <submittedName>
        <fullName evidence="9">S-DNA-T family DNA segregation ATPase FtsK/SpoIIIE</fullName>
    </submittedName>
</protein>
<evidence type="ECO:0000256" key="2">
    <source>
        <dbReference type="ARBA" id="ARBA00022741"/>
    </source>
</evidence>
<evidence type="ECO:0000313" key="10">
    <source>
        <dbReference type="Proteomes" id="UP001519343"/>
    </source>
</evidence>
<dbReference type="SUPFAM" id="SSF46785">
    <property type="entry name" value="Winged helix' DNA-binding domain"/>
    <property type="match status" value="1"/>
</dbReference>
<feature type="compositionally biased region" description="Polar residues" evidence="7">
    <location>
        <begin position="242"/>
        <end position="251"/>
    </location>
</feature>
<dbReference type="SMART" id="SM00843">
    <property type="entry name" value="Ftsk_gamma"/>
    <property type="match status" value="1"/>
</dbReference>
<dbReference type="PANTHER" id="PTHR22683:SF42">
    <property type="entry name" value="DNA TRANSLOCASE SFTA"/>
    <property type="match status" value="1"/>
</dbReference>
<dbReference type="PROSITE" id="PS50901">
    <property type="entry name" value="FTSK"/>
    <property type="match status" value="1"/>
</dbReference>
<dbReference type="Pfam" id="PF01580">
    <property type="entry name" value="FtsK_SpoIIIE"/>
    <property type="match status" value="1"/>
</dbReference>
<keyword evidence="3" id="KW-0159">Chromosome partition</keyword>
<feature type="compositionally biased region" description="Basic and acidic residues" evidence="7">
    <location>
        <begin position="143"/>
        <end position="153"/>
    </location>
</feature>
<dbReference type="Pfam" id="PF09397">
    <property type="entry name" value="FtsK_gamma"/>
    <property type="match status" value="1"/>
</dbReference>
<dbReference type="EMBL" id="JAGGKT010000038">
    <property type="protein sequence ID" value="MBP1935071.1"/>
    <property type="molecule type" value="Genomic_DNA"/>
</dbReference>
<name>A0ABS4GXR9_9BACL</name>
<feature type="compositionally biased region" description="Basic and acidic residues" evidence="7">
    <location>
        <begin position="276"/>
        <end position="285"/>
    </location>
</feature>
<dbReference type="CDD" id="cd01127">
    <property type="entry name" value="TrwB_TraG_TraD_VirD4"/>
    <property type="match status" value="1"/>
</dbReference>
<dbReference type="Gene3D" id="3.30.980.40">
    <property type="match status" value="1"/>
</dbReference>
<feature type="domain" description="FtsK" evidence="8">
    <location>
        <begin position="445"/>
        <end position="635"/>
    </location>
</feature>
<feature type="compositionally biased region" description="Basic and acidic residues" evidence="7">
    <location>
        <begin position="221"/>
        <end position="241"/>
    </location>
</feature>
<evidence type="ECO:0000256" key="1">
    <source>
        <dbReference type="ARBA" id="ARBA00006474"/>
    </source>
</evidence>
<evidence type="ECO:0000256" key="7">
    <source>
        <dbReference type="SAM" id="MobiDB-lite"/>
    </source>
</evidence>